<protein>
    <submittedName>
        <fullName evidence="5">Amine oxidase</fullName>
    </submittedName>
</protein>
<dbReference type="Gene3D" id="3.90.660.10">
    <property type="match status" value="1"/>
</dbReference>
<keyword evidence="6" id="KW-1185">Reference proteome</keyword>
<dbReference type="RefSeq" id="WP_246139265.1">
    <property type="nucleotide sequence ID" value="NZ_BJYD01000005.1"/>
</dbReference>
<dbReference type="Gene3D" id="1.10.405.10">
    <property type="entry name" value="Guanine Nucleotide Dissociation Inhibitor, domain 1"/>
    <property type="match status" value="1"/>
</dbReference>
<dbReference type="InterPro" id="IPR036188">
    <property type="entry name" value="FAD/NAD-bd_sf"/>
</dbReference>
<dbReference type="Pfam" id="PF01593">
    <property type="entry name" value="Amino_oxidase"/>
    <property type="match status" value="1"/>
</dbReference>
<dbReference type="AlphaFoldDB" id="A0A511WQ99"/>
<dbReference type="GO" id="GO:0001716">
    <property type="term" value="F:L-amino-acid oxidase activity"/>
    <property type="evidence" value="ECO:0007669"/>
    <property type="project" value="TreeGrafter"/>
</dbReference>
<dbReference type="PANTHER" id="PTHR10742">
    <property type="entry name" value="FLAVIN MONOAMINE OXIDASE"/>
    <property type="match status" value="1"/>
</dbReference>
<dbReference type="InterPro" id="IPR002937">
    <property type="entry name" value="Amino_oxidase"/>
</dbReference>
<comment type="caution">
    <text evidence="5">The sequence shown here is derived from an EMBL/GenBank/DDBJ whole genome shotgun (WGS) entry which is preliminary data.</text>
</comment>
<feature type="binding site" evidence="3">
    <location>
        <position position="460"/>
    </location>
    <ligand>
        <name>FAD</name>
        <dbReference type="ChEBI" id="CHEBI:57692"/>
    </ligand>
</feature>
<evidence type="ECO:0000313" key="5">
    <source>
        <dbReference type="EMBL" id="GEN52443.1"/>
    </source>
</evidence>
<dbReference type="Gene3D" id="3.50.50.60">
    <property type="entry name" value="FAD/NAD(P)-binding domain"/>
    <property type="match status" value="1"/>
</dbReference>
<name>A0A511WQ99_9BACI</name>
<dbReference type="InterPro" id="IPR001613">
    <property type="entry name" value="Flavin_amine_oxidase"/>
</dbReference>
<feature type="domain" description="Amine oxidase" evidence="4">
    <location>
        <begin position="44"/>
        <end position="483"/>
    </location>
</feature>
<dbReference type="PRINTS" id="PR00757">
    <property type="entry name" value="AMINEOXDASEF"/>
</dbReference>
<accession>A0A511WQ99</accession>
<organism evidence="5 6">
    <name type="scientific">Halobacillus faecis</name>
    <dbReference type="NCBI Taxonomy" id="360184"/>
    <lineage>
        <taxon>Bacteria</taxon>
        <taxon>Bacillati</taxon>
        <taxon>Bacillota</taxon>
        <taxon>Bacilli</taxon>
        <taxon>Bacillales</taxon>
        <taxon>Bacillaceae</taxon>
        <taxon>Halobacillus</taxon>
    </lineage>
</organism>
<dbReference type="InterPro" id="IPR050281">
    <property type="entry name" value="Flavin_monoamine_oxidase"/>
</dbReference>
<feature type="binding site" evidence="3">
    <location>
        <position position="92"/>
    </location>
    <ligand>
        <name>substrate</name>
    </ligand>
</feature>
<evidence type="ECO:0000256" key="1">
    <source>
        <dbReference type="ARBA" id="ARBA00001974"/>
    </source>
</evidence>
<dbReference type="SUPFAM" id="SSF54373">
    <property type="entry name" value="FAD-linked reductases, C-terminal domain"/>
    <property type="match status" value="1"/>
</dbReference>
<evidence type="ECO:0000313" key="6">
    <source>
        <dbReference type="Proteomes" id="UP000321886"/>
    </source>
</evidence>
<evidence type="ECO:0000259" key="4">
    <source>
        <dbReference type="Pfam" id="PF01593"/>
    </source>
</evidence>
<reference evidence="5 6" key="1">
    <citation type="submission" date="2019-07" db="EMBL/GenBank/DDBJ databases">
        <title>Whole genome shotgun sequence of Halobacillus faecis NBRC 103569.</title>
        <authorList>
            <person name="Hosoyama A."/>
            <person name="Uohara A."/>
            <person name="Ohji S."/>
            <person name="Ichikawa N."/>
        </authorList>
    </citation>
    <scope>NUCLEOTIDE SEQUENCE [LARGE SCALE GENOMIC DNA]</scope>
    <source>
        <strain evidence="5 6">NBRC 103569</strain>
    </source>
</reference>
<evidence type="ECO:0000256" key="3">
    <source>
        <dbReference type="PIRSR" id="PIRSR601613-1"/>
    </source>
</evidence>
<evidence type="ECO:0000256" key="2">
    <source>
        <dbReference type="ARBA" id="ARBA00023002"/>
    </source>
</evidence>
<dbReference type="EMBL" id="BJYD01000005">
    <property type="protein sequence ID" value="GEN52443.1"/>
    <property type="molecule type" value="Genomic_DNA"/>
</dbReference>
<sequence length="486" mass="55225">MSHRVDIHSYGDLSYPKDMLSIIQDGLPVLNGPPKKVVIIGAGMAGLVSASLLKQAGHTVEIIEGNDRVGGRIYTLRKPFSEGQYLDVGAMRFPDIHELTFSYLRKFDLPLNEFNNENDLYYVNGVQSTTTTYNQNPNVLKFPLAPEEQGKTAKELLSLAVQPYLDLYEDASPTEQERLRRKFDRYSFEGFLRYNPIGVSLSEGAIRKVKVLLGIEGFPELSFVDILLDIVRTVFNPDLKFYEITGGNDLLPKAFLPDLSPHILYKRKVQQIFQEKDGVRVVAINRNTYEYENFKGDYVIVTVPYSVMQFIDIIPYDSISFEKWKAIKELSYVSSVKIGLEFKSRFWEELKIANVLTDIPLRYTYSPSPGRQVMLGSYSWGANANLWNSLPERERINEALYGLSKVFGKRVYEDFTKGASYSWSQNEFSAGCFTLFAPNQATDFADRLYTPEGDIHFAGEHTSTFHGWVEGAIESAVRAANEVNER</sequence>
<dbReference type="Proteomes" id="UP000321886">
    <property type="component" value="Unassembled WGS sequence"/>
</dbReference>
<comment type="cofactor">
    <cofactor evidence="1">
        <name>FAD</name>
        <dbReference type="ChEBI" id="CHEBI:57692"/>
    </cofactor>
</comment>
<proteinExistence type="predicted"/>
<dbReference type="PANTHER" id="PTHR10742:SF342">
    <property type="entry name" value="AMINE OXIDASE"/>
    <property type="match status" value="1"/>
</dbReference>
<gene>
    <name evidence="5" type="ORF">HFA01_07050</name>
</gene>
<keyword evidence="2" id="KW-0560">Oxidoreductase</keyword>
<dbReference type="GO" id="GO:0009063">
    <property type="term" value="P:amino acid catabolic process"/>
    <property type="evidence" value="ECO:0007669"/>
    <property type="project" value="TreeGrafter"/>
</dbReference>
<feature type="binding site" evidence="3">
    <location>
        <position position="269"/>
    </location>
    <ligand>
        <name>FAD</name>
        <dbReference type="ChEBI" id="CHEBI:57692"/>
    </ligand>
</feature>
<dbReference type="SUPFAM" id="SSF51905">
    <property type="entry name" value="FAD/NAD(P)-binding domain"/>
    <property type="match status" value="1"/>
</dbReference>
<feature type="binding site" evidence="3">
    <location>
        <begin position="89"/>
        <end position="92"/>
    </location>
    <ligand>
        <name>FAD</name>
        <dbReference type="ChEBI" id="CHEBI:57692"/>
    </ligand>
</feature>